<keyword evidence="4 7" id="KW-0238">DNA-binding</keyword>
<evidence type="ECO:0000313" key="12">
    <source>
        <dbReference type="Proteomes" id="UP000183832"/>
    </source>
</evidence>
<evidence type="ECO:0000256" key="1">
    <source>
        <dbReference type="ARBA" id="ARBA00004123"/>
    </source>
</evidence>
<feature type="compositionally biased region" description="Polar residues" evidence="9">
    <location>
        <begin position="604"/>
        <end position="614"/>
    </location>
</feature>
<keyword evidence="12" id="KW-1185">Reference proteome</keyword>
<dbReference type="AlphaFoldDB" id="A0A1J1IHL4"/>
<proteinExistence type="predicted"/>
<dbReference type="InterPro" id="IPR047119">
    <property type="entry name" value="FOXN2/3-like"/>
</dbReference>
<evidence type="ECO:0000256" key="9">
    <source>
        <dbReference type="SAM" id="MobiDB-lite"/>
    </source>
</evidence>
<dbReference type="GO" id="GO:0003700">
    <property type="term" value="F:DNA-binding transcription factor activity"/>
    <property type="evidence" value="ECO:0007669"/>
    <property type="project" value="InterPro"/>
</dbReference>
<feature type="compositionally biased region" description="Polar residues" evidence="9">
    <location>
        <begin position="561"/>
        <end position="575"/>
    </location>
</feature>
<feature type="region of interest" description="Disordered" evidence="9">
    <location>
        <begin position="168"/>
        <end position="230"/>
    </location>
</feature>
<evidence type="ECO:0000256" key="7">
    <source>
        <dbReference type="PROSITE-ProRule" id="PRU00089"/>
    </source>
</evidence>
<evidence type="ECO:0000256" key="8">
    <source>
        <dbReference type="SAM" id="Coils"/>
    </source>
</evidence>
<feature type="compositionally biased region" description="Low complexity" evidence="9">
    <location>
        <begin position="704"/>
        <end position="715"/>
    </location>
</feature>
<organism evidence="11 12">
    <name type="scientific">Clunio marinus</name>
    <dbReference type="NCBI Taxonomy" id="568069"/>
    <lineage>
        <taxon>Eukaryota</taxon>
        <taxon>Metazoa</taxon>
        <taxon>Ecdysozoa</taxon>
        <taxon>Arthropoda</taxon>
        <taxon>Hexapoda</taxon>
        <taxon>Insecta</taxon>
        <taxon>Pterygota</taxon>
        <taxon>Neoptera</taxon>
        <taxon>Endopterygota</taxon>
        <taxon>Diptera</taxon>
        <taxon>Nematocera</taxon>
        <taxon>Chironomoidea</taxon>
        <taxon>Chironomidae</taxon>
        <taxon>Clunio</taxon>
    </lineage>
</organism>
<dbReference type="Gene3D" id="1.10.10.10">
    <property type="entry name" value="Winged helix-like DNA-binding domain superfamily/Winged helix DNA-binding domain"/>
    <property type="match status" value="1"/>
</dbReference>
<dbReference type="GO" id="GO:0005634">
    <property type="term" value="C:nucleus"/>
    <property type="evidence" value="ECO:0007669"/>
    <property type="project" value="UniProtKB-SubCell"/>
</dbReference>
<accession>A0A1J1IHL4</accession>
<keyword evidence="3" id="KW-0805">Transcription regulation</keyword>
<keyword evidence="5" id="KW-0804">Transcription</keyword>
<dbReference type="Pfam" id="PF00250">
    <property type="entry name" value="Forkhead"/>
    <property type="match status" value="1"/>
</dbReference>
<evidence type="ECO:0000256" key="2">
    <source>
        <dbReference type="ARBA" id="ARBA00022473"/>
    </source>
</evidence>
<feature type="region of interest" description="Disordered" evidence="9">
    <location>
        <begin position="121"/>
        <end position="142"/>
    </location>
</feature>
<dbReference type="InterPro" id="IPR001766">
    <property type="entry name" value="Fork_head_dom"/>
</dbReference>
<evidence type="ECO:0000256" key="5">
    <source>
        <dbReference type="ARBA" id="ARBA00023163"/>
    </source>
</evidence>
<evidence type="ECO:0000256" key="3">
    <source>
        <dbReference type="ARBA" id="ARBA00023015"/>
    </source>
</evidence>
<dbReference type="PROSITE" id="PS00657">
    <property type="entry name" value="FORK_HEAD_1"/>
    <property type="match status" value="1"/>
</dbReference>
<dbReference type="PANTHER" id="PTHR13962:SF22">
    <property type="entry name" value="FORKHEAD BOX PROTEIN N3-LIKE PROTEIN"/>
    <property type="match status" value="1"/>
</dbReference>
<dbReference type="InterPro" id="IPR018122">
    <property type="entry name" value="TF_fork_head_CS_1"/>
</dbReference>
<feature type="coiled-coil region" evidence="8">
    <location>
        <begin position="319"/>
        <end position="346"/>
    </location>
</feature>
<dbReference type="GO" id="GO:0000987">
    <property type="term" value="F:cis-regulatory region sequence-specific DNA binding"/>
    <property type="evidence" value="ECO:0007669"/>
    <property type="project" value="TreeGrafter"/>
</dbReference>
<feature type="region of interest" description="Disordered" evidence="9">
    <location>
        <begin position="411"/>
        <end position="439"/>
    </location>
</feature>
<dbReference type="PRINTS" id="PR00053">
    <property type="entry name" value="FORKHEAD"/>
</dbReference>
<evidence type="ECO:0000256" key="4">
    <source>
        <dbReference type="ARBA" id="ARBA00023125"/>
    </source>
</evidence>
<feature type="DNA-binding region" description="Fork-head" evidence="7">
    <location>
        <begin position="446"/>
        <end position="539"/>
    </location>
</feature>
<dbReference type="PROSITE" id="PS00658">
    <property type="entry name" value="FORK_HEAD_2"/>
    <property type="match status" value="1"/>
</dbReference>
<feature type="compositionally biased region" description="Polar residues" evidence="9">
    <location>
        <begin position="197"/>
        <end position="218"/>
    </location>
</feature>
<dbReference type="Proteomes" id="UP000183832">
    <property type="component" value="Unassembled WGS sequence"/>
</dbReference>
<evidence type="ECO:0000259" key="10">
    <source>
        <dbReference type="PROSITE" id="PS50039"/>
    </source>
</evidence>
<dbReference type="PROSITE" id="PS50039">
    <property type="entry name" value="FORK_HEAD_3"/>
    <property type="match status" value="1"/>
</dbReference>
<dbReference type="PANTHER" id="PTHR13962">
    <property type="entry name" value="FORKHEAD BOX PROTEIN N3-LIKE PROTEIN-RELATED"/>
    <property type="match status" value="1"/>
</dbReference>
<dbReference type="SMART" id="SM00339">
    <property type="entry name" value="FH"/>
    <property type="match status" value="1"/>
</dbReference>
<keyword evidence="2" id="KW-0217">Developmental protein</keyword>
<dbReference type="InterPro" id="IPR030456">
    <property type="entry name" value="TF_fork_head_CS_2"/>
</dbReference>
<dbReference type="SUPFAM" id="SSF46785">
    <property type="entry name" value="Winged helix' DNA-binding domain"/>
    <property type="match status" value="1"/>
</dbReference>
<feature type="compositionally biased region" description="Low complexity" evidence="9">
    <location>
        <begin position="411"/>
        <end position="425"/>
    </location>
</feature>
<feature type="region of interest" description="Disordered" evidence="9">
    <location>
        <begin position="691"/>
        <end position="725"/>
    </location>
</feature>
<name>A0A1J1IHL4_9DIPT</name>
<feature type="compositionally biased region" description="Polar residues" evidence="9">
    <location>
        <begin position="122"/>
        <end position="132"/>
    </location>
</feature>
<gene>
    <name evidence="11" type="ORF">CLUMA_CG012969</name>
</gene>
<keyword evidence="6 7" id="KW-0539">Nucleus</keyword>
<dbReference type="InterPro" id="IPR036390">
    <property type="entry name" value="WH_DNA-bd_sf"/>
</dbReference>
<comment type="subcellular location">
    <subcellularLocation>
        <location evidence="1 7">Nucleus</location>
    </subcellularLocation>
</comment>
<dbReference type="EMBL" id="CVRI01000052">
    <property type="protein sequence ID" value="CRK99696.1"/>
    <property type="molecule type" value="Genomic_DNA"/>
</dbReference>
<evidence type="ECO:0000256" key="6">
    <source>
        <dbReference type="ARBA" id="ARBA00023242"/>
    </source>
</evidence>
<dbReference type="OrthoDB" id="5954824at2759"/>
<sequence>MSQDRPSSRDGTSKIMSHVLMQTSPIQYATAATSNNINNNNNNINNNNLILNKNNFLTIETSNNISNTLIHNKNSCSAMLASSSATNSILTPSVNYITTTTNVDGQNEVNGSQIVLLANENLEPSDNEQTPDTVDRKVTNGATDEELTPLHWLHDKNLLKGINLSCPKVQSPSETNERNAGGRTSTAGDSIDDSGVSEDNNSIVNSSSEHNGHSTSPSSPKPLNYTTTDNNSSNLLINSLSSVKSLEKNSQNSLSNTTAVVTSTTSNDINMKSAAGLSNNSLNNSLSSLDHYQSSNLSSEESINQIIKTPQTPHQHFHKKYLRETLKQQDEEKKQQQQEQMHIQNAHMSSYIITKNQSEGRYIYADERDIIANYNNNNNNNNIQSNYEKSHEYDLSQKIIDYATPKSTSYSSGSSIASSSSSSPSPKQKQHPNNIPYDPLVHTASKPPYSFSSLIFMAIEDSLQKALPVKEIYAWIIQHFPYFKTAPTGWKNSVRHNLSLNKCFQKVEKAASPNVVPLQNLGKGSLWMVEPQYRPNLIQALTRSPFHPCSTWEKHAKNLIKTPSESPGSKQSNGSARLPNPEHFPFLSRRLAAAMESYDEEGQSRASTPSTNYEVPQNYSTNGMVIYQNNNSIIINGNIHNSELMSRELNAETIDDVNAATAMLALKHGPKIFTEGIPFAHPPIITTSPSEDHTYSAFTGGKNGTDNNSNGTSSDAAYESSEESPNVVYQFSQPLNEKEMEEQRRQAEGVDALLNLAGYNTSTTLLLKRPASVDEPQQFEKKQYFYTTEIAPSNQYHSNDYYTNEPPTKKTKSRILRNKLKKKPWYR</sequence>
<keyword evidence="8" id="KW-0175">Coiled coil</keyword>
<feature type="domain" description="Fork-head" evidence="10">
    <location>
        <begin position="446"/>
        <end position="539"/>
    </location>
</feature>
<dbReference type="InterPro" id="IPR036388">
    <property type="entry name" value="WH-like_DNA-bd_sf"/>
</dbReference>
<reference evidence="11 12" key="1">
    <citation type="submission" date="2015-04" db="EMBL/GenBank/DDBJ databases">
        <authorList>
            <person name="Syromyatnikov M.Y."/>
            <person name="Popov V.N."/>
        </authorList>
    </citation>
    <scope>NUCLEOTIDE SEQUENCE [LARGE SCALE GENOMIC DNA]</scope>
</reference>
<evidence type="ECO:0000313" key="11">
    <source>
        <dbReference type="EMBL" id="CRK99696.1"/>
    </source>
</evidence>
<feature type="region of interest" description="Disordered" evidence="9">
    <location>
        <begin position="595"/>
        <end position="614"/>
    </location>
</feature>
<dbReference type="STRING" id="568069.A0A1J1IHL4"/>
<feature type="region of interest" description="Disordered" evidence="9">
    <location>
        <begin position="561"/>
        <end position="581"/>
    </location>
</feature>
<protein>
    <submittedName>
        <fullName evidence="11">CLUMA_CG012969, isoform A</fullName>
    </submittedName>
</protein>